<dbReference type="Gene3D" id="3.40.50.300">
    <property type="entry name" value="P-loop containing nucleotide triphosphate hydrolases"/>
    <property type="match status" value="1"/>
</dbReference>
<comment type="similarity">
    <text evidence="1">Belongs to the CpsD/CapB family.</text>
</comment>
<dbReference type="InterPro" id="IPR050445">
    <property type="entry name" value="Bact_polysacc_biosynth/exp"/>
</dbReference>
<evidence type="ECO:0000256" key="3">
    <source>
        <dbReference type="ARBA" id="ARBA00022679"/>
    </source>
</evidence>
<dbReference type="PANTHER" id="PTHR32309:SF13">
    <property type="entry name" value="FERRIC ENTEROBACTIN TRANSPORT PROTEIN FEPE"/>
    <property type="match status" value="1"/>
</dbReference>
<dbReference type="InterPro" id="IPR027417">
    <property type="entry name" value="P-loop_NTPase"/>
</dbReference>
<gene>
    <name evidence="10" type="ORF">B0H99_104218</name>
</gene>
<keyword evidence="6" id="KW-0067">ATP-binding</keyword>
<comment type="catalytic activity">
    <reaction evidence="8">
        <text>L-tyrosyl-[protein] + ATP = O-phospho-L-tyrosyl-[protein] + ADP + H(+)</text>
        <dbReference type="Rhea" id="RHEA:10596"/>
        <dbReference type="Rhea" id="RHEA-COMP:10136"/>
        <dbReference type="Rhea" id="RHEA-COMP:20101"/>
        <dbReference type="ChEBI" id="CHEBI:15378"/>
        <dbReference type="ChEBI" id="CHEBI:30616"/>
        <dbReference type="ChEBI" id="CHEBI:46858"/>
        <dbReference type="ChEBI" id="CHEBI:61978"/>
        <dbReference type="ChEBI" id="CHEBI:456216"/>
        <dbReference type="EC" id="2.7.10.2"/>
    </reaction>
</comment>
<organism evidence="10 11">
    <name type="scientific">Planomicrobium soli</name>
    <dbReference type="NCBI Taxonomy" id="1176648"/>
    <lineage>
        <taxon>Bacteria</taxon>
        <taxon>Bacillati</taxon>
        <taxon>Bacillota</taxon>
        <taxon>Bacilli</taxon>
        <taxon>Bacillales</taxon>
        <taxon>Caryophanaceae</taxon>
        <taxon>Planomicrobium</taxon>
    </lineage>
</organism>
<evidence type="ECO:0000313" key="11">
    <source>
        <dbReference type="Proteomes" id="UP000242682"/>
    </source>
</evidence>
<evidence type="ECO:0000256" key="1">
    <source>
        <dbReference type="ARBA" id="ARBA00007316"/>
    </source>
</evidence>
<dbReference type="GO" id="GO:0042802">
    <property type="term" value="F:identical protein binding"/>
    <property type="evidence" value="ECO:0007669"/>
    <property type="project" value="UniProtKB-ARBA"/>
</dbReference>
<dbReference type="PANTHER" id="PTHR32309">
    <property type="entry name" value="TYROSINE-PROTEIN KINASE"/>
    <property type="match status" value="1"/>
</dbReference>
<name>A0A2P8H3G0_9BACL</name>
<keyword evidence="7" id="KW-0829">Tyrosine-protein kinase</keyword>
<keyword evidence="5" id="KW-0418">Kinase</keyword>
<dbReference type="EMBL" id="PYAT01000004">
    <property type="protein sequence ID" value="PSL40756.1"/>
    <property type="molecule type" value="Genomic_DNA"/>
</dbReference>
<dbReference type="SUPFAM" id="SSF52540">
    <property type="entry name" value="P-loop containing nucleoside triphosphate hydrolases"/>
    <property type="match status" value="1"/>
</dbReference>
<dbReference type="GO" id="GO:0005524">
    <property type="term" value="F:ATP binding"/>
    <property type="evidence" value="ECO:0007669"/>
    <property type="project" value="UniProtKB-KW"/>
</dbReference>
<evidence type="ECO:0000256" key="8">
    <source>
        <dbReference type="ARBA" id="ARBA00051245"/>
    </source>
</evidence>
<feature type="domain" description="AAA" evidence="9">
    <location>
        <begin position="57"/>
        <end position="171"/>
    </location>
</feature>
<evidence type="ECO:0000256" key="4">
    <source>
        <dbReference type="ARBA" id="ARBA00022741"/>
    </source>
</evidence>
<dbReference type="AlphaFoldDB" id="A0A2P8H3G0"/>
<protein>
    <recommendedName>
        <fullName evidence="2">non-specific protein-tyrosine kinase</fullName>
        <ecNumber evidence="2">2.7.10.2</ecNumber>
    </recommendedName>
</protein>
<dbReference type="OrthoDB" id="9794577at2"/>
<dbReference type="InterPro" id="IPR005702">
    <property type="entry name" value="Wzc-like_C"/>
</dbReference>
<dbReference type="GO" id="GO:0005886">
    <property type="term" value="C:plasma membrane"/>
    <property type="evidence" value="ECO:0007669"/>
    <property type="project" value="UniProtKB-ARBA"/>
</dbReference>
<evidence type="ECO:0000256" key="5">
    <source>
        <dbReference type="ARBA" id="ARBA00022777"/>
    </source>
</evidence>
<reference evidence="10 11" key="1">
    <citation type="submission" date="2018-03" db="EMBL/GenBank/DDBJ databases">
        <title>Genomic Encyclopedia of Type Strains, Phase III (KMG-III): the genomes of soil and plant-associated and newly described type strains.</title>
        <authorList>
            <person name="Whitman W."/>
        </authorList>
    </citation>
    <scope>NUCLEOTIDE SEQUENCE [LARGE SCALE GENOMIC DNA]</scope>
    <source>
        <strain evidence="10 11">CGMCC 1.12259</strain>
    </source>
</reference>
<evidence type="ECO:0000313" key="10">
    <source>
        <dbReference type="EMBL" id="PSL40756.1"/>
    </source>
</evidence>
<comment type="caution">
    <text evidence="10">The sequence shown here is derived from an EMBL/GenBank/DDBJ whole genome shotgun (WGS) entry which is preliminary data.</text>
</comment>
<dbReference type="GO" id="GO:0004715">
    <property type="term" value="F:non-membrane spanning protein tyrosine kinase activity"/>
    <property type="evidence" value="ECO:0007669"/>
    <property type="project" value="UniProtKB-EC"/>
</dbReference>
<dbReference type="CDD" id="cd05387">
    <property type="entry name" value="BY-kinase"/>
    <property type="match status" value="1"/>
</dbReference>
<dbReference type="RefSeq" id="WP_106532968.1">
    <property type="nucleotide sequence ID" value="NZ_PYAT01000004.1"/>
</dbReference>
<accession>A0A2P8H3G0</accession>
<dbReference type="NCBIfam" id="TIGR01007">
    <property type="entry name" value="eps_fam"/>
    <property type="match status" value="1"/>
</dbReference>
<evidence type="ECO:0000256" key="7">
    <source>
        <dbReference type="ARBA" id="ARBA00023137"/>
    </source>
</evidence>
<dbReference type="InterPro" id="IPR025669">
    <property type="entry name" value="AAA_dom"/>
</dbReference>
<dbReference type="Pfam" id="PF13614">
    <property type="entry name" value="AAA_31"/>
    <property type="match status" value="1"/>
</dbReference>
<proteinExistence type="inferred from homology"/>
<dbReference type="Proteomes" id="UP000242682">
    <property type="component" value="Unassembled WGS sequence"/>
</dbReference>
<dbReference type="FunFam" id="3.40.50.300:FF:000527">
    <property type="entry name" value="Tyrosine-protein kinase etk"/>
    <property type="match status" value="1"/>
</dbReference>
<keyword evidence="4" id="KW-0547">Nucleotide-binding</keyword>
<evidence type="ECO:0000256" key="2">
    <source>
        <dbReference type="ARBA" id="ARBA00011903"/>
    </source>
</evidence>
<dbReference type="EC" id="2.7.10.2" evidence="2"/>
<evidence type="ECO:0000256" key="6">
    <source>
        <dbReference type="ARBA" id="ARBA00022840"/>
    </source>
</evidence>
<evidence type="ECO:0000259" key="9">
    <source>
        <dbReference type="Pfam" id="PF13614"/>
    </source>
</evidence>
<keyword evidence="11" id="KW-1185">Reference proteome</keyword>
<sequence>MAIKKNVKRGDHKLIVASTPQSYEAEQFRNLRTSINLQTKNQRVNSIVITSPSYSEGKTTTAVNLSAVFAEEGKKVLLIDADMRKPTVHQIFNQQNIHGLSNVLNQQISFENAIKPSSIQGLKILTGGSIPPNPVELLASHTMDELIATLNTAYDLVIFDSPPVLYLSDAQLLADKCHCSILVINSQGTEKTLALKAKEILDISESKLLGAVLNNYKAPINGMKA</sequence>
<keyword evidence="3" id="KW-0808">Transferase</keyword>